<evidence type="ECO:0000259" key="11">
    <source>
        <dbReference type="PROSITE" id="PS50051"/>
    </source>
</evidence>
<evidence type="ECO:0000256" key="2">
    <source>
        <dbReference type="ARBA" id="ARBA00022705"/>
    </source>
</evidence>
<evidence type="ECO:0000256" key="7">
    <source>
        <dbReference type="ARBA" id="ARBA00023125"/>
    </source>
</evidence>
<dbReference type="SMART" id="SM00350">
    <property type="entry name" value="MCM"/>
    <property type="match status" value="1"/>
</dbReference>
<dbReference type="Pfam" id="PF17855">
    <property type="entry name" value="MCM_lid"/>
    <property type="match status" value="1"/>
</dbReference>
<keyword evidence="3 9" id="KW-0547">Nucleotide-binding</keyword>
<evidence type="ECO:0000256" key="1">
    <source>
        <dbReference type="ARBA" id="ARBA00012551"/>
    </source>
</evidence>
<dbReference type="InterPro" id="IPR041562">
    <property type="entry name" value="MCM_lid"/>
</dbReference>
<dbReference type="GO" id="GO:0003678">
    <property type="term" value="F:DNA helicase activity"/>
    <property type="evidence" value="ECO:0007669"/>
    <property type="project" value="UniProtKB-EC"/>
</dbReference>
<keyword evidence="4" id="KW-0378">Hydrolase</keyword>
<accession>A0ABD3SMJ4</accession>
<evidence type="ECO:0000256" key="4">
    <source>
        <dbReference type="ARBA" id="ARBA00022801"/>
    </source>
</evidence>
<feature type="domain" description="MCM C-terminal AAA(+) ATPase" evidence="11">
    <location>
        <begin position="387"/>
        <end position="580"/>
    </location>
</feature>
<evidence type="ECO:0000313" key="13">
    <source>
        <dbReference type="Proteomes" id="UP001634393"/>
    </source>
</evidence>
<dbReference type="Pfam" id="PF00493">
    <property type="entry name" value="MCM"/>
    <property type="match status" value="1"/>
</dbReference>
<comment type="caution">
    <text evidence="12">The sequence shown here is derived from an EMBL/GenBank/DDBJ whole genome shotgun (WGS) entry which is preliminary data.</text>
</comment>
<keyword evidence="6 9" id="KW-0067">ATP-binding</keyword>
<evidence type="ECO:0000256" key="3">
    <source>
        <dbReference type="ARBA" id="ARBA00022741"/>
    </source>
</evidence>
<dbReference type="InterPro" id="IPR012340">
    <property type="entry name" value="NA-bd_OB-fold"/>
</dbReference>
<dbReference type="AlphaFoldDB" id="A0ABD3SMJ4"/>
<dbReference type="GO" id="GO:0003677">
    <property type="term" value="F:DNA binding"/>
    <property type="evidence" value="ECO:0007669"/>
    <property type="project" value="UniProtKB-KW"/>
</dbReference>
<proteinExistence type="inferred from homology"/>
<dbReference type="Pfam" id="PF17207">
    <property type="entry name" value="MCM_OB"/>
    <property type="match status" value="1"/>
</dbReference>
<dbReference type="Proteomes" id="UP001634393">
    <property type="component" value="Unassembled WGS sequence"/>
</dbReference>
<dbReference type="PRINTS" id="PR01657">
    <property type="entry name" value="MCMFAMILY"/>
</dbReference>
<dbReference type="InterPro" id="IPR031327">
    <property type="entry name" value="MCM"/>
</dbReference>
<keyword evidence="7 9" id="KW-0238">DNA-binding</keyword>
<evidence type="ECO:0000256" key="6">
    <source>
        <dbReference type="ARBA" id="ARBA00022840"/>
    </source>
</evidence>
<comment type="catalytic activity">
    <reaction evidence="8">
        <text>ATP + H2O = ADP + phosphate + H(+)</text>
        <dbReference type="Rhea" id="RHEA:13065"/>
        <dbReference type="ChEBI" id="CHEBI:15377"/>
        <dbReference type="ChEBI" id="CHEBI:15378"/>
        <dbReference type="ChEBI" id="CHEBI:30616"/>
        <dbReference type="ChEBI" id="CHEBI:43474"/>
        <dbReference type="ChEBI" id="CHEBI:456216"/>
        <dbReference type="EC" id="3.6.4.12"/>
    </reaction>
</comment>
<evidence type="ECO:0000256" key="10">
    <source>
        <dbReference type="SAM" id="MobiDB-lite"/>
    </source>
</evidence>
<dbReference type="GO" id="GO:0005524">
    <property type="term" value="F:ATP binding"/>
    <property type="evidence" value="ECO:0007669"/>
    <property type="project" value="UniProtKB-KW"/>
</dbReference>
<keyword evidence="5" id="KW-0347">Helicase</keyword>
<evidence type="ECO:0000256" key="9">
    <source>
        <dbReference type="RuleBase" id="RU004070"/>
    </source>
</evidence>
<dbReference type="InterPro" id="IPR027417">
    <property type="entry name" value="P-loop_NTPase"/>
</dbReference>
<evidence type="ECO:0000256" key="5">
    <source>
        <dbReference type="ARBA" id="ARBA00022806"/>
    </source>
</evidence>
<dbReference type="EMBL" id="JBJXBP010000006">
    <property type="protein sequence ID" value="KAL3825448.1"/>
    <property type="molecule type" value="Genomic_DNA"/>
</dbReference>
<reference evidence="12 13" key="1">
    <citation type="submission" date="2024-12" db="EMBL/GenBank/DDBJ databases">
        <title>The unique morphological basis and parallel evolutionary history of personate flowers in Penstemon.</title>
        <authorList>
            <person name="Depatie T.H."/>
            <person name="Wessinger C.A."/>
        </authorList>
    </citation>
    <scope>NUCLEOTIDE SEQUENCE [LARGE SCALE GENOMIC DNA]</scope>
    <source>
        <strain evidence="12">WTNN_2</strain>
        <tissue evidence="12">Leaf</tissue>
    </source>
</reference>
<protein>
    <recommendedName>
        <fullName evidence="1">DNA helicase</fullName>
        <ecNumber evidence="1">3.6.4.12</ecNumber>
    </recommendedName>
</protein>
<dbReference type="Pfam" id="PF14551">
    <property type="entry name" value="MCM_N"/>
    <property type="match status" value="1"/>
</dbReference>
<dbReference type="PROSITE" id="PS50051">
    <property type="entry name" value="MCM_2"/>
    <property type="match status" value="1"/>
</dbReference>
<evidence type="ECO:0000256" key="8">
    <source>
        <dbReference type="ARBA" id="ARBA00047995"/>
    </source>
</evidence>
<dbReference type="Gene3D" id="3.30.1640.10">
    <property type="entry name" value="mini-chromosome maintenance (MCM) complex, chain A, domain 1"/>
    <property type="match status" value="1"/>
</dbReference>
<dbReference type="Gene3D" id="3.40.50.300">
    <property type="entry name" value="P-loop containing nucleotide triphosphate hydrolases"/>
    <property type="match status" value="1"/>
</dbReference>
<gene>
    <name evidence="12" type="ORF">ACJIZ3_021477</name>
</gene>
<evidence type="ECO:0000313" key="12">
    <source>
        <dbReference type="EMBL" id="KAL3825448.1"/>
    </source>
</evidence>
<feature type="region of interest" description="Disordered" evidence="10">
    <location>
        <begin position="1"/>
        <end position="38"/>
    </location>
</feature>
<dbReference type="InterPro" id="IPR001208">
    <property type="entry name" value="MCM_dom"/>
</dbReference>
<keyword evidence="2" id="KW-0235">DNA replication</keyword>
<name>A0ABD3SMJ4_9LAMI</name>
<dbReference type="GO" id="GO:0016787">
    <property type="term" value="F:hydrolase activity"/>
    <property type="evidence" value="ECO:0007669"/>
    <property type="project" value="UniProtKB-KW"/>
</dbReference>
<keyword evidence="13" id="KW-1185">Reference proteome</keyword>
<comment type="similarity">
    <text evidence="9">Belongs to the MCM family.</text>
</comment>
<dbReference type="PANTHER" id="PTHR11630:SF44">
    <property type="entry name" value="DNA REPLICATION LICENSING FACTOR MCM2"/>
    <property type="match status" value="1"/>
</dbReference>
<feature type="compositionally biased region" description="Acidic residues" evidence="10">
    <location>
        <begin position="17"/>
        <end position="38"/>
    </location>
</feature>
<dbReference type="Gene3D" id="2.40.50.140">
    <property type="entry name" value="Nucleic acid-binding proteins"/>
    <property type="match status" value="1"/>
</dbReference>
<sequence length="690" mass="78841">MEVDEETDYKKERESEKEEEERESEEEEEPEEELESDDYVENVVLYGGFSYDQVREHFNDWSSCEEEMDEDEDKFMEWDTGEEEEEEEEEEEMENIILNLITKTGGCSPVTASERVAELIKLNVSTDAVKKFIARKFCDFLNSFRDFGHEQQIKTINSSNKSSLEIDYKQIRSFSSDIAGFLVCAPKVVLAVMEQVARKLFADHTTCRNRNQDVYVRISELPLSFYNRITRLSDSSNLYTMVRTGGVVAGLSYHLSIEFWKYMYHCDECKEKFGPYQNSYIKRILYCPCCESLGTVKVKQGKPFYQNYQAVTLKEDRETADHGIVIMLNDHIDLAKPGDNIEVIGVLNDFFVYRTVEANNVKLLSSENKVTEDDLEKIDKLSKDPNIGKLIIKSLATSICGHEDVKTALALAMFSGQLNSVGKLHRRGDVNVLLIGYPSTVKSQILEYVKRTGQRFVHTTGKGFFEVGLIGAVRDGRIPILQAGPLVWADMGICFIDDFENMSEQDSGNIDEALEQQTISKSWNGGVKTMDARCSVVAAANPSGERYDSFKSFYEQVKLNKSTISHFDIICIMKDEVNPELVHGEKYNAADPEIIPGDLLQKYITFAKMHVSPHLKAENFQELEQLYPELRNGELLRKAARDHLITERRHLEAVRRMSEAHAKMHLRSDVIKEDVEMAIEVMLNTCLLCG</sequence>
<dbReference type="PANTHER" id="PTHR11630">
    <property type="entry name" value="DNA REPLICATION LICENSING FACTOR MCM FAMILY MEMBER"/>
    <property type="match status" value="1"/>
</dbReference>
<dbReference type="SUPFAM" id="SSF52540">
    <property type="entry name" value="P-loop containing nucleoside triphosphate hydrolases"/>
    <property type="match status" value="1"/>
</dbReference>
<dbReference type="InterPro" id="IPR027925">
    <property type="entry name" value="MCM_N"/>
</dbReference>
<organism evidence="12 13">
    <name type="scientific">Penstemon smallii</name>
    <dbReference type="NCBI Taxonomy" id="265156"/>
    <lineage>
        <taxon>Eukaryota</taxon>
        <taxon>Viridiplantae</taxon>
        <taxon>Streptophyta</taxon>
        <taxon>Embryophyta</taxon>
        <taxon>Tracheophyta</taxon>
        <taxon>Spermatophyta</taxon>
        <taxon>Magnoliopsida</taxon>
        <taxon>eudicotyledons</taxon>
        <taxon>Gunneridae</taxon>
        <taxon>Pentapetalae</taxon>
        <taxon>asterids</taxon>
        <taxon>lamiids</taxon>
        <taxon>Lamiales</taxon>
        <taxon>Plantaginaceae</taxon>
        <taxon>Cheloneae</taxon>
        <taxon>Penstemon</taxon>
    </lineage>
</organism>
<dbReference type="InterPro" id="IPR033762">
    <property type="entry name" value="MCM_OB"/>
</dbReference>
<dbReference type="EC" id="3.6.4.12" evidence="1"/>
<dbReference type="Gene3D" id="2.20.28.10">
    <property type="match status" value="1"/>
</dbReference>
<dbReference type="SUPFAM" id="SSF50249">
    <property type="entry name" value="Nucleic acid-binding proteins"/>
    <property type="match status" value="1"/>
</dbReference>